<sequence length="52" mass="6007">MNRIEILVNSADEMCQTMKTLQHSYPNATFEKLEYIGIENGQLSIKLSYILN</sequence>
<evidence type="ECO:0000313" key="4">
    <source>
        <dbReference type="Proteomes" id="UP000826616"/>
    </source>
</evidence>
<dbReference type="RefSeq" id="WP_156424059.1">
    <property type="nucleotide sequence ID" value="NZ_CP080764.1"/>
</dbReference>
<dbReference type="EMBL" id="FNDE01000003">
    <property type="protein sequence ID" value="SDG82205.1"/>
    <property type="molecule type" value="Genomic_DNA"/>
</dbReference>
<dbReference type="AlphaFoldDB" id="A0A1G7XD44"/>
<keyword evidence="4" id="KW-1185">Reference proteome</keyword>
<evidence type="ECO:0000313" key="3">
    <source>
        <dbReference type="Proteomes" id="UP000198956"/>
    </source>
</evidence>
<dbReference type="GeneID" id="97141308"/>
<reference evidence="2 3" key="1">
    <citation type="submission" date="2016-10" db="EMBL/GenBank/DDBJ databases">
        <authorList>
            <person name="de Groot N.N."/>
        </authorList>
    </citation>
    <scope>NUCLEOTIDE SEQUENCE [LARGE SCALE GENOMIC DNA]</scope>
    <source>
        <strain evidence="2 3">L 420-91</strain>
    </source>
</reference>
<dbReference type="Proteomes" id="UP000198956">
    <property type="component" value="Unassembled WGS sequence"/>
</dbReference>
<name>A0A1G7XD44_ANETH</name>
<gene>
    <name evidence="1" type="ORF">K3F53_07995</name>
    <name evidence="2" type="ORF">SAMN04489735_1003155</name>
</gene>
<proteinExistence type="predicted"/>
<reference evidence="1 4" key="2">
    <citation type="submission" date="2021-08" db="EMBL/GenBank/DDBJ databases">
        <title>Complete genome sequence of the strain Aneurinibacillus thermoaerophilus CCM 8960.</title>
        <authorList>
            <person name="Musilova J."/>
            <person name="Kourilova X."/>
            <person name="Pernicova I."/>
            <person name="Bezdicek M."/>
            <person name="Lengerova M."/>
            <person name="Obruca S."/>
            <person name="Sedlar K."/>
        </authorList>
    </citation>
    <scope>NUCLEOTIDE SEQUENCE [LARGE SCALE GENOMIC DNA]</scope>
    <source>
        <strain evidence="1 4">CCM 8960</strain>
    </source>
</reference>
<organism evidence="2 3">
    <name type="scientific">Aneurinibacillus thermoaerophilus</name>
    <dbReference type="NCBI Taxonomy" id="143495"/>
    <lineage>
        <taxon>Bacteria</taxon>
        <taxon>Bacillati</taxon>
        <taxon>Bacillota</taxon>
        <taxon>Bacilli</taxon>
        <taxon>Bacillales</taxon>
        <taxon>Paenibacillaceae</taxon>
        <taxon>Aneurinibacillus group</taxon>
        <taxon>Aneurinibacillus</taxon>
    </lineage>
</organism>
<protein>
    <submittedName>
        <fullName evidence="2">Uncharacterized protein</fullName>
    </submittedName>
</protein>
<dbReference type="EMBL" id="CP080764">
    <property type="protein sequence ID" value="QYY44110.1"/>
    <property type="molecule type" value="Genomic_DNA"/>
</dbReference>
<accession>A0A1G7XD44</accession>
<evidence type="ECO:0000313" key="2">
    <source>
        <dbReference type="EMBL" id="SDG82205.1"/>
    </source>
</evidence>
<dbReference type="Proteomes" id="UP000826616">
    <property type="component" value="Chromosome"/>
</dbReference>
<evidence type="ECO:0000313" key="1">
    <source>
        <dbReference type="EMBL" id="QYY44110.1"/>
    </source>
</evidence>